<accession>A0A6N8IXJ0</accession>
<reference evidence="6 7" key="1">
    <citation type="submission" date="2019-12" db="EMBL/GenBank/DDBJ databases">
        <authorList>
            <person name="Huq M.A."/>
        </authorList>
    </citation>
    <scope>NUCLEOTIDE SEQUENCE [LARGE SCALE GENOMIC DNA]</scope>
    <source>
        <strain evidence="6 7">MAH-25</strain>
    </source>
</reference>
<gene>
    <name evidence="6" type="ORF">GON04_19845</name>
</gene>
<dbReference type="PROSITE" id="PS50931">
    <property type="entry name" value="HTH_LYSR"/>
    <property type="match status" value="1"/>
</dbReference>
<keyword evidence="4" id="KW-0804">Transcription</keyword>
<evidence type="ECO:0000256" key="3">
    <source>
        <dbReference type="ARBA" id="ARBA00023125"/>
    </source>
</evidence>
<dbReference type="CDD" id="cd05466">
    <property type="entry name" value="PBP2_LTTR_substrate"/>
    <property type="match status" value="1"/>
</dbReference>
<sequence>MRVDDLRNFVAVADAGSLARAANDLGASQPTLSKSLARLERALRVQLVERHARGVRLTAAGATLLLHARHVDVDVRDALAALRDLRQGESGSVRIGIGVGIPQALTAAACQPLIASGRISIEIQGGMSDSLFQAVLSGQADFALTGVRPPEGARLAWTPLFRDPMVAVAHRSHPLAAARKVSWSMLAKEAWIVPNLGTITRDWFEQQFRDRALAPPARLVSLRGYPTFYELAADGSALLLVALSLARAGRDAQFVEIKRPPDWRSERVVGLLAREGGYASAAAARAMKAVTTAAQRMFRGTAL</sequence>
<organism evidence="6 7">
    <name type="scientific">Ramlibacter pinisoli</name>
    <dbReference type="NCBI Taxonomy" id="2682844"/>
    <lineage>
        <taxon>Bacteria</taxon>
        <taxon>Pseudomonadati</taxon>
        <taxon>Pseudomonadota</taxon>
        <taxon>Betaproteobacteria</taxon>
        <taxon>Burkholderiales</taxon>
        <taxon>Comamonadaceae</taxon>
        <taxon>Ramlibacter</taxon>
    </lineage>
</organism>
<feature type="domain" description="HTH lysR-type" evidence="5">
    <location>
        <begin position="1"/>
        <end position="58"/>
    </location>
</feature>
<evidence type="ECO:0000256" key="4">
    <source>
        <dbReference type="ARBA" id="ARBA00023163"/>
    </source>
</evidence>
<dbReference type="GO" id="GO:0005829">
    <property type="term" value="C:cytosol"/>
    <property type="evidence" value="ECO:0007669"/>
    <property type="project" value="TreeGrafter"/>
</dbReference>
<dbReference type="Pfam" id="PF00126">
    <property type="entry name" value="HTH_1"/>
    <property type="match status" value="1"/>
</dbReference>
<evidence type="ECO:0000313" key="6">
    <source>
        <dbReference type="EMBL" id="MVQ31721.1"/>
    </source>
</evidence>
<dbReference type="GO" id="GO:0003677">
    <property type="term" value="F:DNA binding"/>
    <property type="evidence" value="ECO:0007669"/>
    <property type="project" value="UniProtKB-KW"/>
</dbReference>
<dbReference type="AlphaFoldDB" id="A0A6N8IXJ0"/>
<dbReference type="InterPro" id="IPR000847">
    <property type="entry name" value="LysR_HTH_N"/>
</dbReference>
<keyword evidence="7" id="KW-1185">Reference proteome</keyword>
<dbReference type="Gene3D" id="1.10.10.10">
    <property type="entry name" value="Winged helix-like DNA-binding domain superfamily/Winged helix DNA-binding domain"/>
    <property type="match status" value="1"/>
</dbReference>
<dbReference type="InterPro" id="IPR005119">
    <property type="entry name" value="LysR_subst-bd"/>
</dbReference>
<dbReference type="InterPro" id="IPR036388">
    <property type="entry name" value="WH-like_DNA-bd_sf"/>
</dbReference>
<comment type="caution">
    <text evidence="6">The sequence shown here is derived from an EMBL/GenBank/DDBJ whole genome shotgun (WGS) entry which is preliminary data.</text>
</comment>
<comment type="similarity">
    <text evidence="1">Belongs to the LysR transcriptional regulatory family.</text>
</comment>
<dbReference type="FunFam" id="1.10.10.10:FF:000001">
    <property type="entry name" value="LysR family transcriptional regulator"/>
    <property type="match status" value="1"/>
</dbReference>
<evidence type="ECO:0000256" key="2">
    <source>
        <dbReference type="ARBA" id="ARBA00023015"/>
    </source>
</evidence>
<name>A0A6N8IXJ0_9BURK</name>
<dbReference type="PANTHER" id="PTHR30419">
    <property type="entry name" value="HTH-TYPE TRANSCRIPTIONAL REGULATOR YBHD"/>
    <property type="match status" value="1"/>
</dbReference>
<dbReference type="SUPFAM" id="SSF53850">
    <property type="entry name" value="Periplasmic binding protein-like II"/>
    <property type="match status" value="1"/>
</dbReference>
<evidence type="ECO:0000313" key="7">
    <source>
        <dbReference type="Proteomes" id="UP000469385"/>
    </source>
</evidence>
<evidence type="ECO:0000259" key="5">
    <source>
        <dbReference type="PROSITE" id="PS50931"/>
    </source>
</evidence>
<dbReference type="SUPFAM" id="SSF46785">
    <property type="entry name" value="Winged helix' DNA-binding domain"/>
    <property type="match status" value="1"/>
</dbReference>
<dbReference type="GO" id="GO:0003700">
    <property type="term" value="F:DNA-binding transcription factor activity"/>
    <property type="evidence" value="ECO:0007669"/>
    <property type="project" value="InterPro"/>
</dbReference>
<evidence type="ECO:0000256" key="1">
    <source>
        <dbReference type="ARBA" id="ARBA00009437"/>
    </source>
</evidence>
<keyword evidence="2" id="KW-0805">Transcription regulation</keyword>
<dbReference type="PRINTS" id="PR00039">
    <property type="entry name" value="HTHLYSR"/>
</dbReference>
<keyword evidence="3" id="KW-0238">DNA-binding</keyword>
<dbReference type="InterPro" id="IPR050950">
    <property type="entry name" value="HTH-type_LysR_regulators"/>
</dbReference>
<dbReference type="Pfam" id="PF03466">
    <property type="entry name" value="LysR_substrate"/>
    <property type="match status" value="1"/>
</dbReference>
<dbReference type="InterPro" id="IPR036390">
    <property type="entry name" value="WH_DNA-bd_sf"/>
</dbReference>
<protein>
    <submittedName>
        <fullName evidence="6">LysR family transcriptional regulator</fullName>
    </submittedName>
</protein>
<dbReference type="PANTHER" id="PTHR30419:SF8">
    <property type="entry name" value="NITROGEN ASSIMILATION TRANSCRIPTIONAL ACTIVATOR-RELATED"/>
    <property type="match status" value="1"/>
</dbReference>
<dbReference type="RefSeq" id="WP_157399743.1">
    <property type="nucleotide sequence ID" value="NZ_WSEL01000009.1"/>
</dbReference>
<dbReference type="Gene3D" id="3.40.190.290">
    <property type="match status" value="1"/>
</dbReference>
<proteinExistence type="inferred from homology"/>
<dbReference type="Proteomes" id="UP000469385">
    <property type="component" value="Unassembled WGS sequence"/>
</dbReference>
<dbReference type="EMBL" id="WSEL01000009">
    <property type="protein sequence ID" value="MVQ31721.1"/>
    <property type="molecule type" value="Genomic_DNA"/>
</dbReference>